<accession>A0A2N8TC20</accession>
<sequence length="128" mass="14576">MNAEMDRAEQRVNLTKEPGTYFVIVDDEEVYDWPVWKTGEELKRYVVEVQRAADSEVERYVQREDLTAACDDSQSPLKFRTYQAVSHGHAAALAMREFAEQMAFEELTDVFYADELAFTGAGFGDSSS</sequence>
<dbReference type="RefSeq" id="WP_102914009.1">
    <property type="nucleotide sequence ID" value="NZ_POUC01000688.1"/>
</dbReference>
<dbReference type="AlphaFoldDB" id="A0A2N8TC20"/>
<keyword evidence="2" id="KW-1185">Reference proteome</keyword>
<organism evidence="1 2">
    <name type="scientific">Streptomyces cahuitamycinicus</name>
    <dbReference type="NCBI Taxonomy" id="2070367"/>
    <lineage>
        <taxon>Bacteria</taxon>
        <taxon>Bacillati</taxon>
        <taxon>Actinomycetota</taxon>
        <taxon>Actinomycetes</taxon>
        <taxon>Kitasatosporales</taxon>
        <taxon>Streptomycetaceae</taxon>
        <taxon>Streptomyces</taxon>
    </lineage>
</organism>
<name>A0A2N8TC20_9ACTN</name>
<evidence type="ECO:0000313" key="1">
    <source>
        <dbReference type="EMBL" id="PNG16494.1"/>
    </source>
</evidence>
<dbReference type="EMBL" id="POUC01000688">
    <property type="protein sequence ID" value="PNG16494.1"/>
    <property type="molecule type" value="Genomic_DNA"/>
</dbReference>
<reference evidence="1 2" key="1">
    <citation type="submission" date="2018-01" db="EMBL/GenBank/DDBJ databases">
        <title>Draft genome sequence of Streptomyces sp. 13K301.</title>
        <authorList>
            <person name="Sahin N."/>
            <person name="Saygin H."/>
            <person name="Ay H."/>
        </authorList>
    </citation>
    <scope>NUCLEOTIDE SEQUENCE [LARGE SCALE GENOMIC DNA]</scope>
    <source>
        <strain evidence="1 2">13K301</strain>
    </source>
</reference>
<comment type="caution">
    <text evidence="1">The sequence shown here is derived from an EMBL/GenBank/DDBJ whole genome shotgun (WGS) entry which is preliminary data.</text>
</comment>
<evidence type="ECO:0000313" key="2">
    <source>
        <dbReference type="Proteomes" id="UP000235943"/>
    </source>
</evidence>
<dbReference type="Proteomes" id="UP000235943">
    <property type="component" value="Unassembled WGS sequence"/>
</dbReference>
<protein>
    <submittedName>
        <fullName evidence="1">Uncharacterized protein</fullName>
    </submittedName>
</protein>
<dbReference type="OrthoDB" id="4216660at2"/>
<proteinExistence type="predicted"/>
<gene>
    <name evidence="1" type="ORF">C1J00_41630</name>
</gene>